<evidence type="ECO:0000259" key="4">
    <source>
        <dbReference type="PROSITE" id="PS50158"/>
    </source>
</evidence>
<feature type="region of interest" description="Disordered" evidence="3">
    <location>
        <begin position="324"/>
        <end position="359"/>
    </location>
</feature>
<dbReference type="Gene3D" id="4.10.60.10">
    <property type="entry name" value="Zinc finger, CCHC-type"/>
    <property type="match status" value="1"/>
</dbReference>
<dbReference type="GO" id="GO:0008270">
    <property type="term" value="F:zinc ion binding"/>
    <property type="evidence" value="ECO:0007669"/>
    <property type="project" value="UniProtKB-KW"/>
</dbReference>
<dbReference type="SUPFAM" id="SSF57756">
    <property type="entry name" value="Retrovirus zinc finger-like domains"/>
    <property type="match status" value="1"/>
</dbReference>
<keyword evidence="5" id="KW-1185">Reference proteome</keyword>
<organism evidence="5 6">
    <name type="scientific">Carassius auratus</name>
    <name type="common">Goldfish</name>
    <dbReference type="NCBI Taxonomy" id="7957"/>
    <lineage>
        <taxon>Eukaryota</taxon>
        <taxon>Metazoa</taxon>
        <taxon>Chordata</taxon>
        <taxon>Craniata</taxon>
        <taxon>Vertebrata</taxon>
        <taxon>Euteleostomi</taxon>
        <taxon>Actinopterygii</taxon>
        <taxon>Neopterygii</taxon>
        <taxon>Teleostei</taxon>
        <taxon>Ostariophysi</taxon>
        <taxon>Cypriniformes</taxon>
        <taxon>Cyprinidae</taxon>
        <taxon>Cyprininae</taxon>
        <taxon>Carassius</taxon>
    </lineage>
</organism>
<keyword evidence="1" id="KW-0862">Zinc</keyword>
<accession>A0A6P6P4T5</accession>
<sequence length="359" mass="40366">MEDELRELRELVAQLKADNLKLRQEQAQASVPGPSSDHVPEFPAATPSVSAGVAVAERFVLVPRDRKCPKFNGRSGLGINEWVEEVQACIRARHLSTADQSFFLFDHLEGEAREEIRYRPASEREDPDKIIAALRELYGDTQSYVSLQEAFFSRRQQEGETLLEFSLVLMGLLERVKQRSPVMLSNAETLLRDQFVENVLDSTLRRELKQLVRRQPEVTLLHVRSEAIRWEREGLPGGTRSRSHSVPLAHGFQYGVQSSAPSRVDQPSPSVEMSELREMLKLQQEQLTRLTQSVAQLQNPSRSVRAVGGPVTCRRCQKPGHFARDCDGERVPPRSPSVTRPNNRALVGAFPRSGAESGN</sequence>
<dbReference type="Pfam" id="PF00098">
    <property type="entry name" value="zf-CCHC"/>
    <property type="match status" value="1"/>
</dbReference>
<dbReference type="Proteomes" id="UP000515129">
    <property type="component" value="Unplaced"/>
</dbReference>
<dbReference type="OrthoDB" id="10065209at2759"/>
<keyword evidence="1" id="KW-0863">Zinc-finger</keyword>
<dbReference type="PANTHER" id="PTHR19963:SF30">
    <property type="entry name" value="ENDONUCLEASE_EXONUCLEASE_PHOSPHATASE DOMAIN-CONTAINING PROTEIN"/>
    <property type="match status" value="1"/>
</dbReference>
<evidence type="ECO:0000313" key="6">
    <source>
        <dbReference type="RefSeq" id="XP_026115992.1"/>
    </source>
</evidence>
<reference evidence="6" key="1">
    <citation type="submission" date="2025-08" db="UniProtKB">
        <authorList>
            <consortium name="RefSeq"/>
        </authorList>
    </citation>
    <scope>IDENTIFICATION</scope>
    <source>
        <strain evidence="6">Wakin</strain>
        <tissue evidence="6">Muscle</tissue>
    </source>
</reference>
<proteinExistence type="predicted"/>
<feature type="domain" description="CCHC-type" evidence="4">
    <location>
        <begin position="313"/>
        <end position="326"/>
    </location>
</feature>
<dbReference type="InterPro" id="IPR048270">
    <property type="entry name" value="PNMA_C"/>
</dbReference>
<dbReference type="KEGG" id="caua:113094613"/>
<feature type="coiled-coil region" evidence="2">
    <location>
        <begin position="1"/>
        <end position="28"/>
    </location>
</feature>
<dbReference type="PROSITE" id="PS50158">
    <property type="entry name" value="ZF_CCHC"/>
    <property type="match status" value="1"/>
</dbReference>
<protein>
    <submittedName>
        <fullName evidence="6">Uncharacterized protein LOC113094613</fullName>
    </submittedName>
</protein>
<dbReference type="GO" id="GO:0003676">
    <property type="term" value="F:nucleic acid binding"/>
    <property type="evidence" value="ECO:0007669"/>
    <property type="project" value="InterPro"/>
</dbReference>
<evidence type="ECO:0000313" key="5">
    <source>
        <dbReference type="Proteomes" id="UP000515129"/>
    </source>
</evidence>
<dbReference type="InterPro" id="IPR036875">
    <property type="entry name" value="Znf_CCHC_sf"/>
</dbReference>
<dbReference type="PANTHER" id="PTHR19963">
    <property type="entry name" value="CCHC-TYPE DOMAIN-CONTAINING PROTEIN"/>
    <property type="match status" value="1"/>
</dbReference>
<name>A0A6P6P4T5_CARAU</name>
<keyword evidence="1" id="KW-0479">Metal-binding</keyword>
<dbReference type="RefSeq" id="XP_026115992.1">
    <property type="nucleotide sequence ID" value="XM_026260207.1"/>
</dbReference>
<evidence type="ECO:0000256" key="1">
    <source>
        <dbReference type="PROSITE-ProRule" id="PRU00047"/>
    </source>
</evidence>
<evidence type="ECO:0000256" key="3">
    <source>
        <dbReference type="SAM" id="MobiDB-lite"/>
    </source>
</evidence>
<keyword evidence="2" id="KW-0175">Coiled coil</keyword>
<dbReference type="Pfam" id="PF14893">
    <property type="entry name" value="PNMA"/>
    <property type="match status" value="1"/>
</dbReference>
<gene>
    <name evidence="6" type="primary">LOC113094613</name>
</gene>
<dbReference type="AlphaFoldDB" id="A0A6P6P4T5"/>
<dbReference type="SMART" id="SM00343">
    <property type="entry name" value="ZnF_C2HC"/>
    <property type="match status" value="1"/>
</dbReference>
<evidence type="ECO:0000256" key="2">
    <source>
        <dbReference type="SAM" id="Coils"/>
    </source>
</evidence>
<dbReference type="GeneID" id="113094613"/>
<dbReference type="InterPro" id="IPR001878">
    <property type="entry name" value="Znf_CCHC"/>
</dbReference>